<dbReference type="InterPro" id="IPR058248">
    <property type="entry name" value="Lxx211020-like"/>
</dbReference>
<accession>A0A316TTJ7</accession>
<dbReference type="Gene3D" id="2.60.40.1890">
    <property type="entry name" value="PCu(A)C copper chaperone"/>
    <property type="match status" value="1"/>
</dbReference>
<dbReference type="Proteomes" id="UP000245533">
    <property type="component" value="Unassembled WGS sequence"/>
</dbReference>
<comment type="caution">
    <text evidence="1">The sequence shown here is derived from an EMBL/GenBank/DDBJ whole genome shotgun (WGS) entry which is preliminary data.</text>
</comment>
<dbReference type="PROSITE" id="PS51257">
    <property type="entry name" value="PROKAR_LIPOPROTEIN"/>
    <property type="match status" value="1"/>
</dbReference>
<protein>
    <recommendedName>
        <fullName evidence="3">Copper(I)-binding protein</fullName>
    </recommendedName>
</protein>
<dbReference type="PANTHER" id="PTHR36302">
    <property type="entry name" value="BLR7088 PROTEIN"/>
    <property type="match status" value="1"/>
</dbReference>
<evidence type="ECO:0000313" key="1">
    <source>
        <dbReference type="EMBL" id="PWN07913.1"/>
    </source>
</evidence>
<dbReference type="RefSeq" id="WP_109644519.1">
    <property type="nucleotide sequence ID" value="NZ_QGGB01000002.1"/>
</dbReference>
<dbReference type="PANTHER" id="PTHR36302:SF1">
    <property type="entry name" value="COPPER CHAPERONE PCU(A)C"/>
    <property type="match status" value="1"/>
</dbReference>
<dbReference type="SUPFAM" id="SSF110087">
    <property type="entry name" value="DR1885-like metal-binding protein"/>
    <property type="match status" value="1"/>
</dbReference>
<dbReference type="OrthoDB" id="1525355at2"/>
<dbReference type="AlphaFoldDB" id="A0A316TTJ7"/>
<dbReference type="InterPro" id="IPR036182">
    <property type="entry name" value="PCuAC_sf"/>
</dbReference>
<dbReference type="InterPro" id="IPR007410">
    <property type="entry name" value="LpqE-like"/>
</dbReference>
<dbReference type="Pfam" id="PF04314">
    <property type="entry name" value="PCuAC"/>
    <property type="match status" value="1"/>
</dbReference>
<organism evidence="1 2">
    <name type="scientific">Rhodohalobacter mucosus</name>
    <dbReference type="NCBI Taxonomy" id="2079485"/>
    <lineage>
        <taxon>Bacteria</taxon>
        <taxon>Pseudomonadati</taxon>
        <taxon>Balneolota</taxon>
        <taxon>Balneolia</taxon>
        <taxon>Balneolales</taxon>
        <taxon>Balneolaceae</taxon>
        <taxon>Rhodohalobacter</taxon>
    </lineage>
</organism>
<gene>
    <name evidence="1" type="ORF">DDZ15_02570</name>
</gene>
<dbReference type="EMBL" id="QGGB01000002">
    <property type="protein sequence ID" value="PWN07913.1"/>
    <property type="molecule type" value="Genomic_DNA"/>
</dbReference>
<sequence length="156" mass="17101">MIKSLSVTTIIASLILLLLSGCGSGEEQQPDPEMTDGEGIQIEEAWARPAFEGRMSAAYFLLTNFESEPDTLLSVDSDAALVVEMHESYESEEGLMGMREVNNVLIPAQSSLRFQQGGLHIMLIQVTQTLEDGDSFYLTLDFARAGEKTISVPVRL</sequence>
<name>A0A316TTJ7_9BACT</name>
<reference evidence="1 2" key="1">
    <citation type="submission" date="2018-05" db="EMBL/GenBank/DDBJ databases">
        <title>Rhodohalobacter halophilus gen. nov., sp. nov., a moderately halophilic member of the family Balneolaceae.</title>
        <authorList>
            <person name="Liu Z.-W."/>
        </authorList>
    </citation>
    <scope>NUCLEOTIDE SEQUENCE [LARGE SCALE GENOMIC DNA]</scope>
    <source>
        <strain evidence="1 2">8A47</strain>
    </source>
</reference>
<evidence type="ECO:0008006" key="3">
    <source>
        <dbReference type="Google" id="ProtNLM"/>
    </source>
</evidence>
<keyword evidence="2" id="KW-1185">Reference proteome</keyword>
<proteinExistence type="predicted"/>
<evidence type="ECO:0000313" key="2">
    <source>
        <dbReference type="Proteomes" id="UP000245533"/>
    </source>
</evidence>